<sequence length="106" mass="11486">MGHEASELRYGYGKGRSGVEASKRRPGQNPRVVPSPDEAAALQLQDHDGGRVAHCRGPGCPTPSSAYGILYMLKEARNQRLRRCQGSHRNGQARGHPSQDVVNSVP</sequence>
<evidence type="ECO:0000256" key="1">
    <source>
        <dbReference type="SAM" id="MobiDB-lite"/>
    </source>
</evidence>
<keyword evidence="3" id="KW-1185">Reference proteome</keyword>
<accession>A0AAN7LJW4</accession>
<reference evidence="2 3" key="1">
    <citation type="journal article" date="2023" name="Hortic Res">
        <title>Pangenome of water caltrop reveals structural variations and asymmetric subgenome divergence after allopolyploidization.</title>
        <authorList>
            <person name="Zhang X."/>
            <person name="Chen Y."/>
            <person name="Wang L."/>
            <person name="Yuan Y."/>
            <person name="Fang M."/>
            <person name="Shi L."/>
            <person name="Lu R."/>
            <person name="Comes H.P."/>
            <person name="Ma Y."/>
            <person name="Chen Y."/>
            <person name="Huang G."/>
            <person name="Zhou Y."/>
            <person name="Zheng Z."/>
            <person name="Qiu Y."/>
        </authorList>
    </citation>
    <scope>NUCLEOTIDE SEQUENCE [LARGE SCALE GENOMIC DNA]</scope>
    <source>
        <strain evidence="2">F231</strain>
    </source>
</reference>
<evidence type="ECO:0000313" key="3">
    <source>
        <dbReference type="Proteomes" id="UP001346149"/>
    </source>
</evidence>
<protein>
    <submittedName>
        <fullName evidence="2">Uncharacterized protein</fullName>
    </submittedName>
</protein>
<organism evidence="2 3">
    <name type="scientific">Trapa natans</name>
    <name type="common">Water chestnut</name>
    <dbReference type="NCBI Taxonomy" id="22666"/>
    <lineage>
        <taxon>Eukaryota</taxon>
        <taxon>Viridiplantae</taxon>
        <taxon>Streptophyta</taxon>
        <taxon>Embryophyta</taxon>
        <taxon>Tracheophyta</taxon>
        <taxon>Spermatophyta</taxon>
        <taxon>Magnoliopsida</taxon>
        <taxon>eudicotyledons</taxon>
        <taxon>Gunneridae</taxon>
        <taxon>Pentapetalae</taxon>
        <taxon>rosids</taxon>
        <taxon>malvids</taxon>
        <taxon>Myrtales</taxon>
        <taxon>Lythraceae</taxon>
        <taxon>Trapa</taxon>
    </lineage>
</organism>
<dbReference type="EMBL" id="JAXQNO010000013">
    <property type="protein sequence ID" value="KAK4786159.1"/>
    <property type="molecule type" value="Genomic_DNA"/>
</dbReference>
<evidence type="ECO:0000313" key="2">
    <source>
        <dbReference type="EMBL" id="KAK4786159.1"/>
    </source>
</evidence>
<feature type="region of interest" description="Disordered" evidence="1">
    <location>
        <begin position="1"/>
        <end position="36"/>
    </location>
</feature>
<name>A0AAN7LJW4_TRANT</name>
<proteinExistence type="predicted"/>
<dbReference type="AlphaFoldDB" id="A0AAN7LJW4"/>
<dbReference type="Proteomes" id="UP001346149">
    <property type="component" value="Unassembled WGS sequence"/>
</dbReference>
<gene>
    <name evidence="2" type="ORF">SAY86_002848</name>
</gene>
<feature type="region of interest" description="Disordered" evidence="1">
    <location>
        <begin position="82"/>
        <end position="106"/>
    </location>
</feature>
<comment type="caution">
    <text evidence="2">The sequence shown here is derived from an EMBL/GenBank/DDBJ whole genome shotgun (WGS) entry which is preliminary data.</text>
</comment>